<dbReference type="EMBL" id="WWEN01000002">
    <property type="protein sequence ID" value="MYM54360.1"/>
    <property type="molecule type" value="Genomic_DNA"/>
</dbReference>
<gene>
    <name evidence="2" type="ORF">GR167_03515</name>
</gene>
<dbReference type="Pfam" id="PF20344">
    <property type="entry name" value="DUF6639"/>
    <property type="match status" value="1"/>
</dbReference>
<dbReference type="RefSeq" id="WP_160972060.1">
    <property type="nucleotide sequence ID" value="NZ_WWEN01000002.1"/>
</dbReference>
<accession>A0A6L8LIS7</accession>
<sequence length="231" mass="25525">MFSRFLPSLARSALCAALFFPAAALSDPIACPNPAIRVDAPDGETADLVCTSSEKALQNLAACHLPQREPVLISVVEQVRHPLGNDCVAFADCTTQAIQVTAPDFIPRNIEDGDVFTRIPAREMFASLIAHELTHLLAHQSHPDRLSEMDHEYMAYAMQIQSLAPQSRRIFLDQTAGTDPRDTSRINAFFMTSNPSLFAAHVWAHFSAPGNGCDHFKRILDGEASFRNWTY</sequence>
<evidence type="ECO:0000256" key="1">
    <source>
        <dbReference type="SAM" id="SignalP"/>
    </source>
</evidence>
<protein>
    <submittedName>
        <fullName evidence="2">Uncharacterized protein</fullName>
    </submittedName>
</protein>
<keyword evidence="3" id="KW-1185">Reference proteome</keyword>
<keyword evidence="1" id="KW-0732">Signal</keyword>
<organism evidence="2 3">
    <name type="scientific">Thalassovita mangrovi</name>
    <dbReference type="NCBI Taxonomy" id="2692236"/>
    <lineage>
        <taxon>Bacteria</taxon>
        <taxon>Pseudomonadati</taxon>
        <taxon>Pseudomonadota</taxon>
        <taxon>Alphaproteobacteria</taxon>
        <taxon>Rhodobacterales</taxon>
        <taxon>Roseobacteraceae</taxon>
        <taxon>Thalassovita</taxon>
    </lineage>
</organism>
<evidence type="ECO:0000313" key="2">
    <source>
        <dbReference type="EMBL" id="MYM54360.1"/>
    </source>
</evidence>
<dbReference type="InterPro" id="IPR046579">
    <property type="entry name" value="DUF6639"/>
</dbReference>
<reference evidence="2 3" key="1">
    <citation type="submission" date="2020-01" db="EMBL/GenBank/DDBJ databases">
        <authorList>
            <person name="Chen S."/>
        </authorList>
    </citation>
    <scope>NUCLEOTIDE SEQUENCE [LARGE SCALE GENOMIC DNA]</scope>
    <source>
        <strain evidence="2 3">GS-10</strain>
    </source>
</reference>
<feature type="signal peptide" evidence="1">
    <location>
        <begin position="1"/>
        <end position="26"/>
    </location>
</feature>
<feature type="chain" id="PRO_5026886504" evidence="1">
    <location>
        <begin position="27"/>
        <end position="231"/>
    </location>
</feature>
<name>A0A6L8LIS7_9RHOB</name>
<proteinExistence type="predicted"/>
<dbReference type="AlphaFoldDB" id="A0A6L8LIS7"/>
<evidence type="ECO:0000313" key="3">
    <source>
        <dbReference type="Proteomes" id="UP000479043"/>
    </source>
</evidence>
<comment type="caution">
    <text evidence="2">The sequence shown here is derived from an EMBL/GenBank/DDBJ whole genome shotgun (WGS) entry which is preliminary data.</text>
</comment>
<dbReference type="Proteomes" id="UP000479043">
    <property type="component" value="Unassembled WGS sequence"/>
</dbReference>